<dbReference type="SUPFAM" id="SSF56672">
    <property type="entry name" value="DNA/RNA polymerases"/>
    <property type="match status" value="1"/>
</dbReference>
<dbReference type="Proteomes" id="UP001234989">
    <property type="component" value="Chromosome 8"/>
</dbReference>
<evidence type="ECO:0000256" key="1">
    <source>
        <dbReference type="PROSITE-ProRule" id="PRU00047"/>
    </source>
</evidence>
<name>A0AAF0UA39_SOLVR</name>
<dbReference type="Gene3D" id="2.40.70.10">
    <property type="entry name" value="Acid Proteases"/>
    <property type="match status" value="1"/>
</dbReference>
<dbReference type="PANTHER" id="PTHR15503:SF45">
    <property type="entry name" value="RNA-DIRECTED DNA POLYMERASE HOMOLOG"/>
    <property type="match status" value="1"/>
</dbReference>
<keyword evidence="1" id="KW-0863">Zinc-finger</keyword>
<reference evidence="3" key="1">
    <citation type="submission" date="2023-08" db="EMBL/GenBank/DDBJ databases">
        <title>A de novo genome assembly of Solanum verrucosum Schlechtendal, a Mexican diploid species geographically isolated from the other diploid A-genome species in potato relatives.</title>
        <authorList>
            <person name="Hosaka K."/>
        </authorList>
    </citation>
    <scope>NUCLEOTIDE SEQUENCE</scope>
    <source>
        <tissue evidence="3">Young leaves</tissue>
    </source>
</reference>
<dbReference type="PROSITE" id="PS50158">
    <property type="entry name" value="ZF_CCHC"/>
    <property type="match status" value="1"/>
</dbReference>
<dbReference type="GO" id="GO:0003676">
    <property type="term" value="F:nucleic acid binding"/>
    <property type="evidence" value="ECO:0007669"/>
    <property type="project" value="InterPro"/>
</dbReference>
<dbReference type="InterPro" id="IPR043502">
    <property type="entry name" value="DNA/RNA_pol_sf"/>
</dbReference>
<keyword evidence="1" id="KW-0862">Zinc</keyword>
<sequence>MSLNPRLISSNDPGAYRDGSTSCFKCDQNGHFMRECPKNMHGSGIWGNKAQSSSVALPEKIVPTGATSGTSRGANHLYSITSRQEKENSRDVATGMIKVFTFDVYAFLDPGVSLSFVTPYIAMRFDIIPEKLLDPFSVSTSVGDSILAERVYRNCANIVNHKDTMDYLVELDIVDFDVIQGVDWLHACYSSVDYRTRVVKFQFLHETTIEWRSSSTVPKEVFPDDLPKVPPEREIDFGRDILPDTHPISIPPYIMAPAELKELKEQLKELLDKGFI</sequence>
<evidence type="ECO:0000313" key="4">
    <source>
        <dbReference type="Proteomes" id="UP001234989"/>
    </source>
</evidence>
<dbReference type="Pfam" id="PF08284">
    <property type="entry name" value="RVP_2"/>
    <property type="match status" value="1"/>
</dbReference>
<dbReference type="Pfam" id="PF00098">
    <property type="entry name" value="zf-CCHC"/>
    <property type="match status" value="1"/>
</dbReference>
<dbReference type="Gene3D" id="3.10.10.10">
    <property type="entry name" value="HIV Type 1 Reverse Transcriptase, subunit A, domain 1"/>
    <property type="match status" value="1"/>
</dbReference>
<evidence type="ECO:0000259" key="2">
    <source>
        <dbReference type="PROSITE" id="PS50158"/>
    </source>
</evidence>
<gene>
    <name evidence="3" type="ORF">MTR67_035394</name>
</gene>
<dbReference type="GO" id="GO:0008270">
    <property type="term" value="F:zinc ion binding"/>
    <property type="evidence" value="ECO:0007669"/>
    <property type="project" value="UniProtKB-KW"/>
</dbReference>
<accession>A0AAF0UA39</accession>
<dbReference type="Gene3D" id="4.10.60.10">
    <property type="entry name" value="Zinc finger, CCHC-type"/>
    <property type="match status" value="1"/>
</dbReference>
<feature type="domain" description="CCHC-type" evidence="2">
    <location>
        <begin position="23"/>
        <end position="38"/>
    </location>
</feature>
<dbReference type="InterPro" id="IPR021109">
    <property type="entry name" value="Peptidase_aspartic_dom_sf"/>
</dbReference>
<dbReference type="SMART" id="SM00343">
    <property type="entry name" value="ZnF_C2HC"/>
    <property type="match status" value="1"/>
</dbReference>
<dbReference type="PANTHER" id="PTHR15503">
    <property type="entry name" value="LDOC1 RELATED"/>
    <property type="match status" value="1"/>
</dbReference>
<dbReference type="CDD" id="cd00303">
    <property type="entry name" value="retropepsin_like"/>
    <property type="match status" value="1"/>
</dbReference>
<dbReference type="EMBL" id="CP133619">
    <property type="protein sequence ID" value="WMV42009.1"/>
    <property type="molecule type" value="Genomic_DNA"/>
</dbReference>
<dbReference type="InterPro" id="IPR001878">
    <property type="entry name" value="Znf_CCHC"/>
</dbReference>
<dbReference type="AlphaFoldDB" id="A0AAF0UA39"/>
<dbReference type="InterPro" id="IPR032567">
    <property type="entry name" value="RTL1-rel"/>
</dbReference>
<dbReference type="InterPro" id="IPR036875">
    <property type="entry name" value="Znf_CCHC_sf"/>
</dbReference>
<keyword evidence="1" id="KW-0479">Metal-binding</keyword>
<proteinExistence type="predicted"/>
<organism evidence="3 4">
    <name type="scientific">Solanum verrucosum</name>
    <dbReference type="NCBI Taxonomy" id="315347"/>
    <lineage>
        <taxon>Eukaryota</taxon>
        <taxon>Viridiplantae</taxon>
        <taxon>Streptophyta</taxon>
        <taxon>Embryophyta</taxon>
        <taxon>Tracheophyta</taxon>
        <taxon>Spermatophyta</taxon>
        <taxon>Magnoliopsida</taxon>
        <taxon>eudicotyledons</taxon>
        <taxon>Gunneridae</taxon>
        <taxon>Pentapetalae</taxon>
        <taxon>asterids</taxon>
        <taxon>lamiids</taxon>
        <taxon>Solanales</taxon>
        <taxon>Solanaceae</taxon>
        <taxon>Solanoideae</taxon>
        <taxon>Solaneae</taxon>
        <taxon>Solanum</taxon>
    </lineage>
</organism>
<dbReference type="SUPFAM" id="SSF57756">
    <property type="entry name" value="Retrovirus zinc finger-like domains"/>
    <property type="match status" value="1"/>
</dbReference>
<keyword evidence="4" id="KW-1185">Reference proteome</keyword>
<evidence type="ECO:0000313" key="3">
    <source>
        <dbReference type="EMBL" id="WMV42009.1"/>
    </source>
</evidence>
<protein>
    <recommendedName>
        <fullName evidence="2">CCHC-type domain-containing protein</fullName>
    </recommendedName>
</protein>